<dbReference type="STRING" id="395961.Cyan7425_2180"/>
<proteinExistence type="predicted"/>
<gene>
    <name evidence="3" type="ordered locus">Cyan7425_2180</name>
</gene>
<evidence type="ECO:0000259" key="2">
    <source>
        <dbReference type="Pfam" id="PF13439"/>
    </source>
</evidence>
<dbReference type="InterPro" id="IPR001296">
    <property type="entry name" value="Glyco_trans_1"/>
</dbReference>
<reference evidence="3" key="1">
    <citation type="submission" date="2009-01" db="EMBL/GenBank/DDBJ databases">
        <title>Complete sequence of chromosome Cyanothece sp. PCC 7425.</title>
        <authorList>
            <consortium name="US DOE Joint Genome Institute"/>
            <person name="Lucas S."/>
            <person name="Copeland A."/>
            <person name="Lapidus A."/>
            <person name="Glavina del Rio T."/>
            <person name="Dalin E."/>
            <person name="Tice H."/>
            <person name="Bruce D."/>
            <person name="Goodwin L."/>
            <person name="Pitluck S."/>
            <person name="Sims D."/>
            <person name="Meineke L."/>
            <person name="Brettin T."/>
            <person name="Detter J.C."/>
            <person name="Han C."/>
            <person name="Larimer F."/>
            <person name="Land M."/>
            <person name="Hauser L."/>
            <person name="Kyrpides N."/>
            <person name="Ovchinnikova G."/>
            <person name="Liberton M."/>
            <person name="Stoeckel J."/>
            <person name="Banerjee A."/>
            <person name="Singh A."/>
            <person name="Page L."/>
            <person name="Sato H."/>
            <person name="Zhao L."/>
            <person name="Sherman L."/>
            <person name="Pakrasi H."/>
            <person name="Richardson P."/>
        </authorList>
    </citation>
    <scope>NUCLEOTIDE SEQUENCE</scope>
    <source>
        <strain evidence="3">PCC 7425</strain>
    </source>
</reference>
<dbReference type="EMBL" id="CP001344">
    <property type="protein sequence ID" value="ACL44541.1"/>
    <property type="molecule type" value="Genomic_DNA"/>
</dbReference>
<protein>
    <submittedName>
        <fullName evidence="3">Glycosyl transferase group 1</fullName>
    </submittedName>
</protein>
<dbReference type="InterPro" id="IPR028098">
    <property type="entry name" value="Glyco_trans_4-like_N"/>
</dbReference>
<dbReference type="Pfam" id="PF13439">
    <property type="entry name" value="Glyco_transf_4"/>
    <property type="match status" value="1"/>
</dbReference>
<dbReference type="eggNOG" id="COG0438">
    <property type="taxonomic scope" value="Bacteria"/>
</dbReference>
<dbReference type="PANTHER" id="PTHR12526">
    <property type="entry name" value="GLYCOSYLTRANSFERASE"/>
    <property type="match status" value="1"/>
</dbReference>
<dbReference type="KEGG" id="cyn:Cyan7425_2180"/>
<name>B8HV89_CYAP4</name>
<feature type="domain" description="Glycosyl transferase family 1" evidence="1">
    <location>
        <begin position="194"/>
        <end position="344"/>
    </location>
</feature>
<dbReference type="HOGENOM" id="CLU_009583_0_0_3"/>
<dbReference type="AlphaFoldDB" id="B8HV89"/>
<evidence type="ECO:0000259" key="1">
    <source>
        <dbReference type="Pfam" id="PF00534"/>
    </source>
</evidence>
<dbReference type="GO" id="GO:0016757">
    <property type="term" value="F:glycosyltransferase activity"/>
    <property type="evidence" value="ECO:0007669"/>
    <property type="project" value="InterPro"/>
</dbReference>
<dbReference type="PANTHER" id="PTHR12526:SF630">
    <property type="entry name" value="GLYCOSYLTRANSFERASE"/>
    <property type="match status" value="1"/>
</dbReference>
<dbReference type="SUPFAM" id="SSF53756">
    <property type="entry name" value="UDP-Glycosyltransferase/glycogen phosphorylase"/>
    <property type="match status" value="1"/>
</dbReference>
<accession>B8HV89</accession>
<dbReference type="OrthoDB" id="9787617at2"/>
<sequence>MAIANSRIAFFLRFLGGGGAERVVLNLSKGFLAHGFKVDLLLSNGDSPHLWQVPKGVRVVDFRDPRVSSSLKSLIHYLREERPMALLPSLHYPSEIAILAKYLSRTSTRVIVTEHNNLSREIRCESSLFRKAIPLVTSILYPWADGIVAVSEGVAIDLAKFTGISLNRINVIYNPVVTPELIEKSKEPVDHPWFEPGAPPVILGVGKLEAQKDFPNLIRAFSHVIKVQPSRLMILGWGPDRNKLEALVRELGLENTIAFPGHVDNPYKYMAQSSVFVLSSAWEGLPTVLIEAMALGVPVVSTNCESGPSEILANGQYGYLTPVSNSGALAEAILQVLSGKPKPVDASWLKQFRLEAATQEYLRVLGIQSPTVISQS</sequence>
<dbReference type="CDD" id="cd03811">
    <property type="entry name" value="GT4_GT28_WabH-like"/>
    <property type="match status" value="1"/>
</dbReference>
<dbReference type="CAZy" id="GT4">
    <property type="family name" value="Glycosyltransferase Family 4"/>
</dbReference>
<evidence type="ECO:0000313" key="3">
    <source>
        <dbReference type="EMBL" id="ACL44541.1"/>
    </source>
</evidence>
<keyword evidence="3" id="KW-0808">Transferase</keyword>
<dbReference type="Gene3D" id="3.40.50.2000">
    <property type="entry name" value="Glycogen Phosphorylase B"/>
    <property type="match status" value="2"/>
</dbReference>
<organism evidence="3">
    <name type="scientific">Cyanothece sp. (strain PCC 7425 / ATCC 29141)</name>
    <dbReference type="NCBI Taxonomy" id="395961"/>
    <lineage>
        <taxon>Bacteria</taxon>
        <taxon>Bacillati</taxon>
        <taxon>Cyanobacteriota</taxon>
        <taxon>Cyanophyceae</taxon>
        <taxon>Gomontiellales</taxon>
        <taxon>Cyanothecaceae</taxon>
        <taxon>Cyanothece</taxon>
    </lineage>
</organism>
<feature type="domain" description="Glycosyltransferase subfamily 4-like N-terminal" evidence="2">
    <location>
        <begin position="18"/>
        <end position="176"/>
    </location>
</feature>
<dbReference type="Pfam" id="PF00534">
    <property type="entry name" value="Glycos_transf_1"/>
    <property type="match status" value="1"/>
</dbReference>